<keyword evidence="3" id="KW-1185">Reference proteome</keyword>
<dbReference type="OrthoDB" id="5705574at2"/>
<evidence type="ECO:0000313" key="2">
    <source>
        <dbReference type="EMBL" id="PQM26245.1"/>
    </source>
</evidence>
<dbReference type="InterPro" id="IPR001466">
    <property type="entry name" value="Beta-lactam-related"/>
</dbReference>
<dbReference type="EMBL" id="PHFW01000003">
    <property type="protein sequence ID" value="PQM26245.1"/>
    <property type="molecule type" value="Genomic_DNA"/>
</dbReference>
<protein>
    <submittedName>
        <fullName evidence="2">Esterase</fullName>
    </submittedName>
</protein>
<organism evidence="2 3">
    <name type="scientific">Sphingopyxis lindanitolerans</name>
    <dbReference type="NCBI Taxonomy" id="2054227"/>
    <lineage>
        <taxon>Bacteria</taxon>
        <taxon>Pseudomonadati</taxon>
        <taxon>Pseudomonadota</taxon>
        <taxon>Alphaproteobacteria</taxon>
        <taxon>Sphingomonadales</taxon>
        <taxon>Sphingomonadaceae</taxon>
        <taxon>Sphingopyxis</taxon>
    </lineage>
</organism>
<evidence type="ECO:0000259" key="1">
    <source>
        <dbReference type="Pfam" id="PF00144"/>
    </source>
</evidence>
<comment type="caution">
    <text evidence="2">The sequence shown here is derived from an EMBL/GenBank/DDBJ whole genome shotgun (WGS) entry which is preliminary data.</text>
</comment>
<reference evidence="3" key="1">
    <citation type="submission" date="2017-11" db="EMBL/GenBank/DDBJ databases">
        <title>The complete genome sequence of Sphingopyxis pomeranensis sp. nov. strain WS5A3p.</title>
        <authorList>
            <person name="Kaminski M.A."/>
        </authorList>
    </citation>
    <scope>NUCLEOTIDE SEQUENCE [LARGE SCALE GENOMIC DNA]</scope>
    <source>
        <strain evidence="3">WS5A3p</strain>
    </source>
</reference>
<dbReference type="AlphaFoldDB" id="A0A2S8B1F3"/>
<name>A0A2S8B1F3_9SPHN</name>
<dbReference type="InterPro" id="IPR012338">
    <property type="entry name" value="Beta-lactam/transpept-like"/>
</dbReference>
<gene>
    <name evidence="2" type="ORF">CVO77_14355</name>
</gene>
<proteinExistence type="predicted"/>
<dbReference type="PANTHER" id="PTHR43319">
    <property type="entry name" value="BETA-LACTAMASE-RELATED"/>
    <property type="match status" value="1"/>
</dbReference>
<dbReference type="PANTHER" id="PTHR43319:SF3">
    <property type="entry name" value="BETA-LACTAMASE-RELATED DOMAIN-CONTAINING PROTEIN"/>
    <property type="match status" value="1"/>
</dbReference>
<dbReference type="Pfam" id="PF00144">
    <property type="entry name" value="Beta-lactamase"/>
    <property type="match status" value="1"/>
</dbReference>
<dbReference type="Proteomes" id="UP000238954">
    <property type="component" value="Chromosome"/>
</dbReference>
<dbReference type="Gene3D" id="3.40.710.10">
    <property type="entry name" value="DD-peptidase/beta-lactamase superfamily"/>
    <property type="match status" value="1"/>
</dbReference>
<dbReference type="InterPro" id="IPR052907">
    <property type="entry name" value="Beta-lactamase/esterase"/>
</dbReference>
<feature type="domain" description="Beta-lactamase-related" evidence="1">
    <location>
        <begin position="22"/>
        <end position="363"/>
    </location>
</feature>
<dbReference type="SUPFAM" id="SSF56601">
    <property type="entry name" value="beta-lactamase/transpeptidase-like"/>
    <property type="match status" value="1"/>
</dbReference>
<evidence type="ECO:0000313" key="3">
    <source>
        <dbReference type="Proteomes" id="UP000238954"/>
    </source>
</evidence>
<dbReference type="RefSeq" id="WP_105999622.1">
    <property type="nucleotide sequence ID" value="NZ_CM009578.1"/>
</dbReference>
<sequence length="371" mass="38673">MPANLPISGRCDERFAAVRKAFEQNFTERGDVGAALCLIVGDRVVIDLQGGWRDAARTRPWEADTVVNLWSTTKGVGAICFAILADRGLMAYDDLVADHWPAFAAEGKGGVTIAMLLSHQAGLSGFAAAASVADLLAGSAAADRLAAQAPLWEPGAGSGYHAISIGILATELFRRIEGRSLKLFVEEEIAGGLGLDIAIGLDPAEDRRRAEIIAPAELSSANIGQLTAPQIAALANPPLDPLLANTPAWRAADLVSANGHSNAAALAQLYARFAGGQVSARARAAATAPRIEGVDRVLGVDARWAAGFLLNADGIYGPNEAAFGHSGWGGSFAFADPTADLAMSYTMNRMGTLLRGDPRNLALIEAVYSAM</sequence>
<accession>A0A2S8B1F3</accession>